<organism evidence="2">
    <name type="scientific">bioreactor metagenome</name>
    <dbReference type="NCBI Taxonomy" id="1076179"/>
    <lineage>
        <taxon>unclassified sequences</taxon>
        <taxon>metagenomes</taxon>
        <taxon>ecological metagenomes</taxon>
    </lineage>
</organism>
<evidence type="ECO:0000259" key="1">
    <source>
        <dbReference type="PROSITE" id="PS51819"/>
    </source>
</evidence>
<dbReference type="Pfam" id="PF00903">
    <property type="entry name" value="Glyoxalase"/>
    <property type="match status" value="1"/>
</dbReference>
<comment type="caution">
    <text evidence="2">The sequence shown here is derived from an EMBL/GenBank/DDBJ whole genome shotgun (WGS) entry which is preliminary data.</text>
</comment>
<dbReference type="InterPro" id="IPR029068">
    <property type="entry name" value="Glyas_Bleomycin-R_OHBP_Dase"/>
</dbReference>
<protein>
    <recommendedName>
        <fullName evidence="1">VOC domain-containing protein</fullName>
    </recommendedName>
</protein>
<feature type="domain" description="VOC" evidence="1">
    <location>
        <begin position="6"/>
        <end position="123"/>
    </location>
</feature>
<accession>A0A645DX16</accession>
<dbReference type="EMBL" id="VSSQ01040429">
    <property type="protein sequence ID" value="MPM93668.1"/>
    <property type="molecule type" value="Genomic_DNA"/>
</dbReference>
<gene>
    <name evidence="2" type="ORF">SDC9_140808</name>
</gene>
<proteinExistence type="predicted"/>
<sequence length="134" mass="15723">MENKKKFDSQITFLYFKNLNEAIPFFEEALNLELVDDQGTARLYRLSTGAFIGIVDEKTGHCKALNKNAVLITLVTDNLQVWYERLKNYNIQLETAIQRPKDFPVECFFFKGPGGYEFEIQKFLKEDTRKVFHK</sequence>
<dbReference type="SUPFAM" id="SSF54593">
    <property type="entry name" value="Glyoxalase/Bleomycin resistance protein/Dihydroxybiphenyl dioxygenase"/>
    <property type="match status" value="1"/>
</dbReference>
<dbReference type="InterPro" id="IPR037523">
    <property type="entry name" value="VOC_core"/>
</dbReference>
<dbReference type="InterPro" id="IPR004360">
    <property type="entry name" value="Glyas_Fos-R_dOase_dom"/>
</dbReference>
<evidence type="ECO:0000313" key="2">
    <source>
        <dbReference type="EMBL" id="MPM93668.1"/>
    </source>
</evidence>
<dbReference type="AlphaFoldDB" id="A0A645DX16"/>
<dbReference type="CDD" id="cd06587">
    <property type="entry name" value="VOC"/>
    <property type="match status" value="1"/>
</dbReference>
<name>A0A645DX16_9ZZZZ</name>
<dbReference type="PROSITE" id="PS51819">
    <property type="entry name" value="VOC"/>
    <property type="match status" value="1"/>
</dbReference>
<dbReference type="Gene3D" id="3.10.180.10">
    <property type="entry name" value="2,3-Dihydroxybiphenyl 1,2-Dioxygenase, domain 1"/>
    <property type="match status" value="1"/>
</dbReference>
<reference evidence="2" key="1">
    <citation type="submission" date="2019-08" db="EMBL/GenBank/DDBJ databases">
        <authorList>
            <person name="Kucharzyk K."/>
            <person name="Murdoch R.W."/>
            <person name="Higgins S."/>
            <person name="Loffler F."/>
        </authorList>
    </citation>
    <scope>NUCLEOTIDE SEQUENCE</scope>
</reference>